<evidence type="ECO:0000313" key="2">
    <source>
        <dbReference type="EMBL" id="REG99533.1"/>
    </source>
</evidence>
<name>A0A3E0EP65_9FLAO</name>
<gene>
    <name evidence="2" type="ORF">C8P67_104151</name>
</gene>
<dbReference type="Proteomes" id="UP000257136">
    <property type="component" value="Unassembled WGS sequence"/>
</dbReference>
<dbReference type="RefSeq" id="WP_115812261.1">
    <property type="nucleotide sequence ID" value="NZ_QUNI01000004.1"/>
</dbReference>
<keyword evidence="3" id="KW-1185">Reference proteome</keyword>
<reference evidence="2 3" key="1">
    <citation type="submission" date="2018-08" db="EMBL/GenBank/DDBJ databases">
        <title>Genomic Encyclopedia of Archaeal and Bacterial Type Strains, Phase II (KMG-II): from individual species to whole genera.</title>
        <authorList>
            <person name="Goeker M."/>
        </authorList>
    </citation>
    <scope>NUCLEOTIDE SEQUENCE [LARGE SCALE GENOMIC DNA]</scope>
    <source>
        <strain evidence="2 3">DSM 100880</strain>
    </source>
</reference>
<comment type="caution">
    <text evidence="2">The sequence shown here is derived from an EMBL/GenBank/DDBJ whole genome shotgun (WGS) entry which is preliminary data.</text>
</comment>
<evidence type="ECO:0000313" key="3">
    <source>
        <dbReference type="Proteomes" id="UP000257136"/>
    </source>
</evidence>
<feature type="region of interest" description="Disordered" evidence="1">
    <location>
        <begin position="94"/>
        <end position="134"/>
    </location>
</feature>
<feature type="compositionally biased region" description="Acidic residues" evidence="1">
    <location>
        <begin position="94"/>
        <end position="126"/>
    </location>
</feature>
<dbReference type="AlphaFoldDB" id="A0A3E0EP65"/>
<protein>
    <submittedName>
        <fullName evidence="2">Uncharacterized protein</fullName>
    </submittedName>
</protein>
<dbReference type="EMBL" id="QUNI01000004">
    <property type="protein sequence ID" value="REG99533.1"/>
    <property type="molecule type" value="Genomic_DNA"/>
</dbReference>
<organism evidence="2 3">
    <name type="scientific">Flavobacterium aquicola</name>
    <dbReference type="NCBI Taxonomy" id="1682742"/>
    <lineage>
        <taxon>Bacteria</taxon>
        <taxon>Pseudomonadati</taxon>
        <taxon>Bacteroidota</taxon>
        <taxon>Flavobacteriia</taxon>
        <taxon>Flavobacteriales</taxon>
        <taxon>Flavobacteriaceae</taxon>
        <taxon>Flavobacterium</taxon>
    </lineage>
</organism>
<sequence length="134" mass="15738">METLNHNNIKRHFNFNKLSNSNLIEDNCPYTNEYKDWDDVLKYGYSAIQKIDDPNGKPEINEEEIITNDEEEDIITNDEENLNRDILNAVDNNEYDENALQDEEDYTDDNPAEDDINNPDEIDENDPLINLKKL</sequence>
<evidence type="ECO:0000256" key="1">
    <source>
        <dbReference type="SAM" id="MobiDB-lite"/>
    </source>
</evidence>
<proteinExistence type="predicted"/>
<accession>A0A3E0EP65</accession>